<dbReference type="SUPFAM" id="SSF55008">
    <property type="entry name" value="HMA, heavy metal-associated domain"/>
    <property type="match status" value="2"/>
</dbReference>
<dbReference type="GO" id="GO:0005507">
    <property type="term" value="F:copper ion binding"/>
    <property type="evidence" value="ECO:0007669"/>
    <property type="project" value="InterPro"/>
</dbReference>
<dbReference type="CDD" id="cd00371">
    <property type="entry name" value="HMA"/>
    <property type="match status" value="2"/>
</dbReference>
<proteinExistence type="predicted"/>
<dbReference type="PRINTS" id="PR00944">
    <property type="entry name" value="CUEXPORT"/>
</dbReference>
<evidence type="ECO:0000313" key="8">
    <source>
        <dbReference type="Proteomes" id="UP000232688"/>
    </source>
</evidence>
<keyword evidence="5" id="KW-0143">Chaperone</keyword>
<dbReference type="NCBIfam" id="TIGR00003">
    <property type="entry name" value="copper ion binding protein"/>
    <property type="match status" value="1"/>
</dbReference>
<keyword evidence="2" id="KW-0963">Cytoplasm</keyword>
<evidence type="ECO:0000259" key="6">
    <source>
        <dbReference type="PROSITE" id="PS50846"/>
    </source>
</evidence>
<evidence type="ECO:0000256" key="2">
    <source>
        <dbReference type="ARBA" id="ARBA00022490"/>
    </source>
</evidence>
<dbReference type="GO" id="GO:0006825">
    <property type="term" value="P:copper ion transport"/>
    <property type="evidence" value="ECO:0007669"/>
    <property type="project" value="InterPro"/>
</dbReference>
<organism evidence="7 8">
    <name type="scientific">Rhizophagus irregularis</name>
    <dbReference type="NCBI Taxonomy" id="588596"/>
    <lineage>
        <taxon>Eukaryota</taxon>
        <taxon>Fungi</taxon>
        <taxon>Fungi incertae sedis</taxon>
        <taxon>Mucoromycota</taxon>
        <taxon>Glomeromycotina</taxon>
        <taxon>Glomeromycetes</taxon>
        <taxon>Glomerales</taxon>
        <taxon>Glomeraceae</taxon>
        <taxon>Rhizophagus</taxon>
    </lineage>
</organism>
<feature type="domain" description="HMA" evidence="6">
    <location>
        <begin position="55"/>
        <end position="121"/>
    </location>
</feature>
<comment type="caution">
    <text evidence="7">The sequence shown here is derived from an EMBL/GenBank/DDBJ whole genome shotgun (WGS) entry which is preliminary data.</text>
</comment>
<reference evidence="7 8" key="1">
    <citation type="submission" date="2017-10" db="EMBL/GenBank/DDBJ databases">
        <title>Extensive intraspecific genome diversity in a model arbuscular mycorrhizal fungus.</title>
        <authorList>
            <person name="Chen E.C.H."/>
            <person name="Morin E."/>
            <person name="Baudet D."/>
            <person name="Noel J."/>
            <person name="Ndikumana S."/>
            <person name="Charron P."/>
            <person name="St-Onge C."/>
            <person name="Giorgi J."/>
            <person name="Grigoriev I.V."/>
            <person name="Roux C."/>
            <person name="Martin F.M."/>
            <person name="Corradi N."/>
        </authorList>
    </citation>
    <scope>NUCLEOTIDE SEQUENCE [LARGE SCALE GENOMIC DNA]</scope>
    <source>
        <strain evidence="7 8">A1</strain>
    </source>
</reference>
<keyword evidence="4" id="KW-0186">Copper</keyword>
<dbReference type="EMBL" id="LLXH01005145">
    <property type="protein sequence ID" value="PKC52784.1"/>
    <property type="molecule type" value="Genomic_DNA"/>
</dbReference>
<dbReference type="VEuPathDB" id="FungiDB:RhiirA1_480690"/>
<gene>
    <name evidence="7" type="ORF">RhiirA1_480690</name>
</gene>
<name>A0A2N0QP05_9GLOM</name>
<dbReference type="InterPro" id="IPR049740">
    <property type="entry name" value="CopZ"/>
</dbReference>
<keyword evidence="3" id="KW-0479">Metal-binding</keyword>
<dbReference type="PANTHER" id="PTHR46594">
    <property type="entry name" value="P-TYPE CATION-TRANSPORTING ATPASE"/>
    <property type="match status" value="1"/>
</dbReference>
<accession>A0A2N0QP05</accession>
<dbReference type="PANTHER" id="PTHR46594:SF4">
    <property type="entry name" value="P-TYPE CATION-TRANSPORTING ATPASE"/>
    <property type="match status" value="1"/>
</dbReference>
<comment type="subcellular location">
    <subcellularLocation>
        <location evidence="1">Cytoplasm</location>
    </subcellularLocation>
</comment>
<evidence type="ECO:0000256" key="4">
    <source>
        <dbReference type="ARBA" id="ARBA00023008"/>
    </source>
</evidence>
<sequence>MTCGGCKKSVETGVASLPGVERVNVELDTGKKYNKFFSIKYTPISYTKGANTKMENITLNVKGMSCGHCVNAVEGSVGALDGVSLVNVNLEAGQVSVAFDNDKVSIEQIKEAIDDQGYDVE</sequence>
<dbReference type="NCBIfam" id="NF033795">
    <property type="entry name" value="chaper_CopZ_Bs"/>
    <property type="match status" value="1"/>
</dbReference>
<dbReference type="GO" id="GO:0005737">
    <property type="term" value="C:cytoplasm"/>
    <property type="evidence" value="ECO:0007669"/>
    <property type="project" value="UniProtKB-SubCell"/>
</dbReference>
<dbReference type="Proteomes" id="UP000232688">
    <property type="component" value="Unassembled WGS sequence"/>
</dbReference>
<evidence type="ECO:0000313" key="7">
    <source>
        <dbReference type="EMBL" id="PKC52784.1"/>
    </source>
</evidence>
<dbReference type="PROSITE" id="PS50846">
    <property type="entry name" value="HMA_2"/>
    <property type="match status" value="1"/>
</dbReference>
<dbReference type="InterPro" id="IPR000428">
    <property type="entry name" value="Cu-bd"/>
</dbReference>
<evidence type="ECO:0000256" key="3">
    <source>
        <dbReference type="ARBA" id="ARBA00022723"/>
    </source>
</evidence>
<dbReference type="AlphaFoldDB" id="A0A2N0QP05"/>
<dbReference type="InterPro" id="IPR036163">
    <property type="entry name" value="HMA_dom_sf"/>
</dbReference>
<evidence type="ECO:0000256" key="1">
    <source>
        <dbReference type="ARBA" id="ARBA00004496"/>
    </source>
</evidence>
<dbReference type="FunFam" id="3.30.70.100:FF:000005">
    <property type="entry name" value="Copper-exporting P-type ATPase A"/>
    <property type="match status" value="1"/>
</dbReference>
<dbReference type="Pfam" id="PF00403">
    <property type="entry name" value="HMA"/>
    <property type="match status" value="2"/>
</dbReference>
<reference evidence="7 8" key="2">
    <citation type="submission" date="2017-10" db="EMBL/GenBank/DDBJ databases">
        <title>Genome analyses suggest a sexual origin of heterokaryosis in a supposedly ancient asexual fungus.</title>
        <authorList>
            <person name="Corradi N."/>
            <person name="Sedzielewska K."/>
            <person name="Noel J."/>
            <person name="Charron P."/>
            <person name="Farinelli L."/>
            <person name="Marton T."/>
            <person name="Kruger M."/>
            <person name="Pelin A."/>
            <person name="Brachmann A."/>
            <person name="Corradi N."/>
        </authorList>
    </citation>
    <scope>NUCLEOTIDE SEQUENCE [LARGE SCALE GENOMIC DNA]</scope>
    <source>
        <strain evidence="7 8">A1</strain>
    </source>
</reference>
<dbReference type="Gene3D" id="3.30.70.100">
    <property type="match status" value="2"/>
</dbReference>
<dbReference type="InterPro" id="IPR017969">
    <property type="entry name" value="Heavy-metal-associated_CS"/>
</dbReference>
<dbReference type="InterPro" id="IPR006122">
    <property type="entry name" value="HMA_Cu_ion-bd"/>
</dbReference>
<evidence type="ECO:0000256" key="5">
    <source>
        <dbReference type="ARBA" id="ARBA00023186"/>
    </source>
</evidence>
<dbReference type="InterPro" id="IPR006121">
    <property type="entry name" value="HMA_dom"/>
</dbReference>
<dbReference type="PROSITE" id="PS01047">
    <property type="entry name" value="HMA_1"/>
    <property type="match status" value="1"/>
</dbReference>
<protein>
    <submittedName>
        <fullName evidence="7">Copper ion-binding protein</fullName>
    </submittedName>
</protein>